<evidence type="ECO:0000313" key="5">
    <source>
        <dbReference type="EMBL" id="OAD44068.1"/>
    </source>
</evidence>
<dbReference type="InterPro" id="IPR002347">
    <property type="entry name" value="SDR_fam"/>
</dbReference>
<dbReference type="Proteomes" id="UP000185680">
    <property type="component" value="Chromosome"/>
</dbReference>
<dbReference type="EMBL" id="LVWD01000001">
    <property type="protein sequence ID" value="OAD44068.1"/>
    <property type="molecule type" value="Genomic_DNA"/>
</dbReference>
<evidence type="ECO:0000256" key="1">
    <source>
        <dbReference type="ARBA" id="ARBA00006484"/>
    </source>
</evidence>
<protein>
    <submittedName>
        <fullName evidence="4">Short-chain dehydrogenase/reductase</fullName>
    </submittedName>
</protein>
<evidence type="ECO:0000313" key="6">
    <source>
        <dbReference type="Proteomes" id="UP000185657"/>
    </source>
</evidence>
<dbReference type="SUPFAM" id="SSF51735">
    <property type="entry name" value="NAD(P)-binding Rossmann-fold domains"/>
    <property type="match status" value="1"/>
</dbReference>
<accession>A0A170AIY2</accession>
<evidence type="ECO:0000313" key="4">
    <source>
        <dbReference type="EMBL" id="AOW13968.1"/>
    </source>
</evidence>
<comment type="similarity">
    <text evidence="1 3">Belongs to the short-chain dehydrogenases/reductases (SDR) family.</text>
</comment>
<dbReference type="PRINTS" id="PR00081">
    <property type="entry name" value="GDHRDH"/>
</dbReference>
<dbReference type="Proteomes" id="UP000185657">
    <property type="component" value="Unassembled WGS sequence"/>
</dbReference>
<dbReference type="EMBL" id="CP017476">
    <property type="protein sequence ID" value="AOW13968.1"/>
    <property type="molecule type" value="Genomic_DNA"/>
</dbReference>
<keyword evidence="6" id="KW-1185">Reference proteome</keyword>
<dbReference type="PANTHER" id="PTHR43976:SF16">
    <property type="entry name" value="SHORT-CHAIN DEHYDROGENASE_REDUCTASE FAMILY PROTEIN"/>
    <property type="match status" value="1"/>
</dbReference>
<dbReference type="KEGG" id="hyl:LPB072_15115"/>
<dbReference type="Gene3D" id="3.40.50.720">
    <property type="entry name" value="NAD(P)-binding Rossmann-like Domain"/>
    <property type="match status" value="1"/>
</dbReference>
<evidence type="ECO:0000256" key="2">
    <source>
        <dbReference type="ARBA" id="ARBA00023002"/>
    </source>
</evidence>
<keyword evidence="2" id="KW-0560">Oxidoreductase</keyword>
<evidence type="ECO:0000313" key="7">
    <source>
        <dbReference type="Proteomes" id="UP000185680"/>
    </source>
</evidence>
<reference evidence="4 7" key="2">
    <citation type="submission" date="2016-10" db="EMBL/GenBank/DDBJ databases">
        <title>Hydorgenophaga sp. LPB0072 isolated from gastropod.</title>
        <authorList>
            <person name="Kim E."/>
            <person name="Yi H."/>
        </authorList>
    </citation>
    <scope>NUCLEOTIDE SEQUENCE [LARGE SCALE GENOMIC DNA]</scope>
    <source>
        <strain evidence="4 7">LPB0072</strain>
    </source>
</reference>
<dbReference type="OrthoDB" id="9789083at2"/>
<evidence type="ECO:0000256" key="3">
    <source>
        <dbReference type="RuleBase" id="RU000363"/>
    </source>
</evidence>
<dbReference type="AlphaFoldDB" id="A0A170AIY2"/>
<gene>
    <name evidence="4" type="ORF">LPB072_15115</name>
    <name evidence="5" type="ORF">LPB72_00705</name>
</gene>
<dbReference type="InterPro" id="IPR051911">
    <property type="entry name" value="SDR_oxidoreductase"/>
</dbReference>
<name>A0A170AIY2_9BURK</name>
<dbReference type="STRING" id="1763535.LPB072_15115"/>
<sequence length="272" mass="29257">MKTILITGASTGIGRATAARFQSAGWNVVATMRKPEDAGDLARLDRVRVLPLDVTDCDSIAAAVQATVTEFGSLDVLLNNAGYGLAGPLEAATPAQIERQFATNVYGPIYTMQACLPHFRTQKAGLIINLTSIGGRLALPFNSLYHGTKFGLEGISESLALELAPLGVQVKLVEPGGVRTDFAGRSLDFAKKDGLTAYDASLQGAMSVFMDPERGSDYSEPATIAETIFEAATDGKPQLRYLAGKDAVRMMENRAQMSDEAYRDWVVKEFRL</sequence>
<proteinExistence type="inferred from homology"/>
<dbReference type="PANTHER" id="PTHR43976">
    <property type="entry name" value="SHORT CHAIN DEHYDROGENASE"/>
    <property type="match status" value="1"/>
</dbReference>
<organism evidence="4 7">
    <name type="scientific">Hydrogenophaga crassostreae</name>
    <dbReference type="NCBI Taxonomy" id="1763535"/>
    <lineage>
        <taxon>Bacteria</taxon>
        <taxon>Pseudomonadati</taxon>
        <taxon>Pseudomonadota</taxon>
        <taxon>Betaproteobacteria</taxon>
        <taxon>Burkholderiales</taxon>
        <taxon>Comamonadaceae</taxon>
        <taxon>Hydrogenophaga</taxon>
    </lineage>
</organism>
<dbReference type="Pfam" id="PF00106">
    <property type="entry name" value="adh_short"/>
    <property type="match status" value="1"/>
</dbReference>
<dbReference type="CDD" id="cd05374">
    <property type="entry name" value="17beta-HSD-like_SDR_c"/>
    <property type="match status" value="1"/>
</dbReference>
<reference evidence="5 6" key="1">
    <citation type="submission" date="2016-02" db="EMBL/GenBank/DDBJ databases">
        <title>Draft genome sequence of Hydrogenophaga sp. LPB0072.</title>
        <authorList>
            <person name="Shin S.-K."/>
            <person name="Yi H."/>
        </authorList>
    </citation>
    <scope>NUCLEOTIDE SEQUENCE [LARGE SCALE GENOMIC DNA]</scope>
    <source>
        <strain evidence="5 6">LPB0072</strain>
    </source>
</reference>
<dbReference type="GO" id="GO:0016491">
    <property type="term" value="F:oxidoreductase activity"/>
    <property type="evidence" value="ECO:0007669"/>
    <property type="project" value="UniProtKB-KW"/>
</dbReference>
<dbReference type="RefSeq" id="WP_066084283.1">
    <property type="nucleotide sequence ID" value="NZ_CP017476.1"/>
</dbReference>
<dbReference type="InterPro" id="IPR036291">
    <property type="entry name" value="NAD(P)-bd_dom_sf"/>
</dbReference>
<dbReference type="PRINTS" id="PR00080">
    <property type="entry name" value="SDRFAMILY"/>
</dbReference>